<dbReference type="EMBL" id="CP157940">
    <property type="protein sequence ID" value="XBS53388.1"/>
    <property type="molecule type" value="Genomic_DNA"/>
</dbReference>
<evidence type="ECO:0000259" key="2">
    <source>
        <dbReference type="Pfam" id="PF13938"/>
    </source>
</evidence>
<evidence type="ECO:0000259" key="1">
    <source>
        <dbReference type="Pfam" id="PF04016"/>
    </source>
</evidence>
<protein>
    <submittedName>
        <fullName evidence="3">DUF364 domain-containing protein</fullName>
    </submittedName>
</protein>
<dbReference type="RefSeq" id="WP_349945348.1">
    <property type="nucleotide sequence ID" value="NZ_CP157940.1"/>
</dbReference>
<feature type="domain" description="DUF4213" evidence="2">
    <location>
        <begin position="16"/>
        <end position="105"/>
    </location>
</feature>
<gene>
    <name evidence="3" type="ORF">ABFV83_16430</name>
</gene>
<proteinExistence type="predicted"/>
<accession>A0AAU7PMC9</accession>
<dbReference type="AlphaFoldDB" id="A0AAU7PMC9"/>
<dbReference type="Pfam" id="PF13938">
    <property type="entry name" value="DUF4213"/>
    <property type="match status" value="1"/>
</dbReference>
<name>A0AAU7PMC9_9FIRM</name>
<feature type="domain" description="Putative heavy-metal chelation" evidence="1">
    <location>
        <begin position="124"/>
        <end position="270"/>
    </location>
</feature>
<dbReference type="InterPro" id="IPR007161">
    <property type="entry name" value="DUF364"/>
</dbReference>
<dbReference type="SUPFAM" id="SSF159713">
    <property type="entry name" value="Dhaf3308-like"/>
    <property type="match status" value="1"/>
</dbReference>
<dbReference type="Pfam" id="PF04016">
    <property type="entry name" value="DUF364"/>
    <property type="match status" value="1"/>
</dbReference>
<dbReference type="InterPro" id="IPR025251">
    <property type="entry name" value="DUF4213"/>
</dbReference>
<reference evidence="3" key="1">
    <citation type="submission" date="2024-06" db="EMBL/GenBank/DDBJ databases">
        <title>Lacrimispora cavernae sp. nov., a novel anaerobe isolated from bat guano pile inside a cave.</title>
        <authorList>
            <person name="Miller S.L."/>
            <person name="Lu N."/>
            <person name="King J."/>
            <person name="Sankaranarayanan K."/>
            <person name="Lawson P.A."/>
        </authorList>
    </citation>
    <scope>NUCLEOTIDE SEQUENCE</scope>
    <source>
        <strain evidence="3">BS-2</strain>
    </source>
</reference>
<dbReference type="Gene3D" id="3.40.50.11590">
    <property type="match status" value="1"/>
</dbReference>
<organism evidence="3">
    <name type="scientific">Lacrimispora sp. BS-2</name>
    <dbReference type="NCBI Taxonomy" id="3151850"/>
    <lineage>
        <taxon>Bacteria</taxon>
        <taxon>Bacillati</taxon>
        <taxon>Bacillota</taxon>
        <taxon>Clostridia</taxon>
        <taxon>Lachnospirales</taxon>
        <taxon>Lachnospiraceae</taxon>
        <taxon>Lacrimispora</taxon>
    </lineage>
</organism>
<evidence type="ECO:0000313" key="3">
    <source>
        <dbReference type="EMBL" id="XBS53388.1"/>
    </source>
</evidence>
<sequence>MGNILLKETAALVQNCLGSDLEAITVERAVFGLFFSGVKLSNGMGGLCFTPVKEIPEAVCCPSSAKAMPLSGKLKGRSPADYLSDLDHSNILRKTLAISTLNALSAACWQSGAAKGYQLQTGVDAFDDVQIPKGGKSVVVGALVPILKKLIAAEADFKVLEMDNRTLKGKELEHYAHPEDASIYIPEADLLVITGVTVLNDTLPDLLNMIKPGAQVIVTGPTASMLPDAFFQRGVTTMGGVLVTKPDEVLDIISEGGSGYHFFGKSAERLIINKS</sequence>